<name>A0ACB6RRJ4_9PLEO</name>
<dbReference type="Proteomes" id="UP000799754">
    <property type="component" value="Unassembled WGS sequence"/>
</dbReference>
<keyword evidence="2" id="KW-1185">Reference proteome</keyword>
<evidence type="ECO:0000313" key="2">
    <source>
        <dbReference type="Proteomes" id="UP000799754"/>
    </source>
</evidence>
<protein>
    <submittedName>
        <fullName evidence="1">Uncharacterized protein</fullName>
    </submittedName>
</protein>
<accession>A0ACB6RRJ4</accession>
<proteinExistence type="predicted"/>
<reference evidence="1" key="1">
    <citation type="journal article" date="2020" name="Stud. Mycol.">
        <title>101 Dothideomycetes genomes: a test case for predicting lifestyles and emergence of pathogens.</title>
        <authorList>
            <person name="Haridas S."/>
            <person name="Albert R."/>
            <person name="Binder M."/>
            <person name="Bloem J."/>
            <person name="Labutti K."/>
            <person name="Salamov A."/>
            <person name="Andreopoulos B."/>
            <person name="Baker S."/>
            <person name="Barry K."/>
            <person name="Bills G."/>
            <person name="Bluhm B."/>
            <person name="Cannon C."/>
            <person name="Castanera R."/>
            <person name="Culley D."/>
            <person name="Daum C."/>
            <person name="Ezra D."/>
            <person name="Gonzalez J."/>
            <person name="Henrissat B."/>
            <person name="Kuo A."/>
            <person name="Liang C."/>
            <person name="Lipzen A."/>
            <person name="Lutzoni F."/>
            <person name="Magnuson J."/>
            <person name="Mondo S."/>
            <person name="Nolan M."/>
            <person name="Ohm R."/>
            <person name="Pangilinan J."/>
            <person name="Park H.-J."/>
            <person name="Ramirez L."/>
            <person name="Alfaro M."/>
            <person name="Sun H."/>
            <person name="Tritt A."/>
            <person name="Yoshinaga Y."/>
            <person name="Zwiers L.-H."/>
            <person name="Turgeon B."/>
            <person name="Goodwin S."/>
            <person name="Spatafora J."/>
            <person name="Crous P."/>
            <person name="Grigoriev I."/>
        </authorList>
    </citation>
    <scope>NUCLEOTIDE SEQUENCE</scope>
    <source>
        <strain evidence="1">CBS 525.71</strain>
    </source>
</reference>
<comment type="caution">
    <text evidence="1">The sequence shown here is derived from an EMBL/GenBank/DDBJ whole genome shotgun (WGS) entry which is preliminary data.</text>
</comment>
<gene>
    <name evidence="1" type="ORF">BU25DRAFT_461053</name>
</gene>
<dbReference type="EMBL" id="MU006730">
    <property type="protein sequence ID" value="KAF2624521.1"/>
    <property type="molecule type" value="Genomic_DNA"/>
</dbReference>
<evidence type="ECO:0000313" key="1">
    <source>
        <dbReference type="EMBL" id="KAF2624521.1"/>
    </source>
</evidence>
<sequence>MSTNPTRDDYIRELTHKHQFLIVSGLFVTLLFCGCIIVSANDYKLQLLAVILAIVVFYGAVLSNIMVKQVNKVTVSTNRMTELWREVRDLREQVARLQR</sequence>
<organism evidence="1 2">
    <name type="scientific">Macroventuria anomochaeta</name>
    <dbReference type="NCBI Taxonomy" id="301207"/>
    <lineage>
        <taxon>Eukaryota</taxon>
        <taxon>Fungi</taxon>
        <taxon>Dikarya</taxon>
        <taxon>Ascomycota</taxon>
        <taxon>Pezizomycotina</taxon>
        <taxon>Dothideomycetes</taxon>
        <taxon>Pleosporomycetidae</taxon>
        <taxon>Pleosporales</taxon>
        <taxon>Pleosporineae</taxon>
        <taxon>Didymellaceae</taxon>
        <taxon>Macroventuria</taxon>
    </lineage>
</organism>